<evidence type="ECO:0000313" key="3">
    <source>
        <dbReference type="EMBL" id="QEN73745.1"/>
    </source>
</evidence>
<feature type="transmembrane region" description="Helical" evidence="2">
    <location>
        <begin position="12"/>
        <end position="33"/>
    </location>
</feature>
<dbReference type="SUPFAM" id="SSF81333">
    <property type="entry name" value="F1F0 ATP synthase subunit C"/>
    <property type="match status" value="1"/>
</dbReference>
<reference evidence="3" key="1">
    <citation type="submission" date="2017-09" db="EMBL/GenBank/DDBJ databases">
        <title>Comparative analysis of mitochondrial genomes in Ceratocystis.</title>
        <authorList>
            <person name="Naidoo K."/>
            <person name="Steenkamp E.T."/>
            <person name="Coetzee M.P.A."/>
            <person name="Kleeper P."/>
            <person name="Wingfield M.J."/>
            <person name="Wingfield B.D."/>
        </authorList>
    </citation>
    <scope>NUCLEOTIDE SEQUENCE</scope>
    <source>
        <strain evidence="3">CMW15049</strain>
    </source>
</reference>
<evidence type="ECO:0000256" key="2">
    <source>
        <dbReference type="SAM" id="Phobius"/>
    </source>
</evidence>
<proteinExistence type="inferred from homology"/>
<dbReference type="PANTHER" id="PTHR10031">
    <property type="entry name" value="ATP SYNTHASE LIPID-BINDING PROTEIN, MITOCHONDRIAL"/>
    <property type="match status" value="1"/>
</dbReference>
<dbReference type="PANTHER" id="PTHR10031:SF0">
    <property type="entry name" value="ATPASE PROTEIN 9"/>
    <property type="match status" value="1"/>
</dbReference>
<organism evidence="3">
    <name type="scientific">Ceratocystis fimbriata</name>
    <dbReference type="NCBI Taxonomy" id="5158"/>
    <lineage>
        <taxon>Eukaryota</taxon>
        <taxon>Fungi</taxon>
        <taxon>Dikarya</taxon>
        <taxon>Ascomycota</taxon>
        <taxon>Pezizomycotina</taxon>
        <taxon>Sordariomycetes</taxon>
        <taxon>Hypocreomycetidae</taxon>
        <taxon>Microascales</taxon>
        <taxon>Ceratocystidaceae</taxon>
        <taxon>Ceratocystis</taxon>
    </lineage>
</organism>
<evidence type="ECO:0000256" key="1">
    <source>
        <dbReference type="ARBA" id="ARBA00006704"/>
    </source>
</evidence>
<dbReference type="AlphaFoldDB" id="A0A5C1VC63"/>
<dbReference type="Gene3D" id="1.20.20.10">
    <property type="entry name" value="F1F0 ATP synthase subunit C"/>
    <property type="match status" value="1"/>
</dbReference>
<dbReference type="GeneID" id="41954345"/>
<comment type="similarity">
    <text evidence="1">Belongs to the ATPase C chain family.</text>
</comment>
<dbReference type="GO" id="GO:0045259">
    <property type="term" value="C:proton-transporting ATP synthase complex"/>
    <property type="evidence" value="ECO:0007669"/>
    <property type="project" value="InterPro"/>
</dbReference>
<accession>A0A5C1VC63</accession>
<dbReference type="InterPro" id="IPR038662">
    <property type="entry name" value="ATP_synth_F0_csu_sf"/>
</dbReference>
<gene>
    <name evidence="3" type="primary">atp9</name>
</gene>
<keyword evidence="2" id="KW-1133">Transmembrane helix</keyword>
<dbReference type="RefSeq" id="YP_009704182.1">
    <property type="nucleotide sequence ID" value="NC_044963.1"/>
</dbReference>
<keyword evidence="3" id="KW-0496">Mitochondrion</keyword>
<geneLocation type="mitochondrion" evidence="3"/>
<keyword evidence="2" id="KW-0812">Transmembrane</keyword>
<dbReference type="InterPro" id="IPR035921">
    <property type="entry name" value="F/V-ATP_Csub_sf"/>
</dbReference>
<dbReference type="GO" id="GO:0015986">
    <property type="term" value="P:proton motive force-driven ATP synthesis"/>
    <property type="evidence" value="ECO:0007669"/>
    <property type="project" value="InterPro"/>
</dbReference>
<dbReference type="EMBL" id="MG010657">
    <property type="protein sequence ID" value="QEN73745.1"/>
    <property type="molecule type" value="Genomic_DNA"/>
</dbReference>
<sequence>MIQVVKFIQIRLATTGLIGSGIEIGIVFGALILATTINPSLRSQLFSYVIFRFYFRSYRFICYNDGFFLLIYVV</sequence>
<name>A0A5C1VC63_9PEZI</name>
<protein>
    <submittedName>
        <fullName evidence="3">ATP synthesase subunit 9</fullName>
    </submittedName>
</protein>
<dbReference type="GO" id="GO:0015078">
    <property type="term" value="F:proton transmembrane transporter activity"/>
    <property type="evidence" value="ECO:0007669"/>
    <property type="project" value="InterPro"/>
</dbReference>
<dbReference type="InterPro" id="IPR000454">
    <property type="entry name" value="ATP_synth_F0_csu"/>
</dbReference>
<feature type="transmembrane region" description="Helical" evidence="2">
    <location>
        <begin position="53"/>
        <end position="73"/>
    </location>
</feature>
<keyword evidence="2" id="KW-0472">Membrane</keyword>